<evidence type="ECO:0000256" key="3">
    <source>
        <dbReference type="ARBA" id="ARBA00022692"/>
    </source>
</evidence>
<evidence type="ECO:0000256" key="8">
    <source>
        <dbReference type="ARBA" id="ARBA00023136"/>
    </source>
</evidence>
<dbReference type="InterPro" id="IPR015683">
    <property type="entry name" value="Ionotropic_Glu_rcpt"/>
</dbReference>
<keyword evidence="6" id="KW-0175">Coiled coil</keyword>
<evidence type="ECO:0000256" key="13">
    <source>
        <dbReference type="ARBA" id="ARBA00023303"/>
    </source>
</evidence>
<feature type="signal peptide" evidence="16">
    <location>
        <begin position="1"/>
        <end position="18"/>
    </location>
</feature>
<dbReference type="Pfam" id="PF00060">
    <property type="entry name" value="Lig_chan"/>
    <property type="match status" value="1"/>
</dbReference>
<dbReference type="SMART" id="SM00079">
    <property type="entry name" value="PBPe"/>
    <property type="match status" value="1"/>
</dbReference>
<dbReference type="Gene3D" id="1.10.287.70">
    <property type="match status" value="1"/>
</dbReference>
<dbReference type="SUPFAM" id="SSF53822">
    <property type="entry name" value="Periplasmic binding protein-like I"/>
    <property type="match status" value="1"/>
</dbReference>
<keyword evidence="3 15" id="KW-0812">Transmembrane</keyword>
<protein>
    <submittedName>
        <fullName evidence="19">ANF_receptor domain-containing protein</fullName>
    </submittedName>
</protein>
<dbReference type="Gene3D" id="3.40.50.2300">
    <property type="match status" value="2"/>
</dbReference>
<dbReference type="GO" id="GO:0045211">
    <property type="term" value="C:postsynaptic membrane"/>
    <property type="evidence" value="ECO:0007669"/>
    <property type="project" value="UniProtKB-SubCell"/>
</dbReference>
<dbReference type="GO" id="GO:0015276">
    <property type="term" value="F:ligand-gated monoatomic ion channel activity"/>
    <property type="evidence" value="ECO:0007669"/>
    <property type="project" value="InterPro"/>
</dbReference>
<keyword evidence="13" id="KW-0407">Ion channel</keyword>
<evidence type="ECO:0000256" key="5">
    <source>
        <dbReference type="ARBA" id="ARBA00023018"/>
    </source>
</evidence>
<keyword evidence="12" id="KW-1071">Ligand-gated ion channel</keyword>
<evidence type="ECO:0000256" key="9">
    <source>
        <dbReference type="ARBA" id="ARBA00023170"/>
    </source>
</evidence>
<keyword evidence="16" id="KW-0732">Signal</keyword>
<reference evidence="19" key="1">
    <citation type="journal article" date="2013" name="Science">
        <title>The genome of the ctenophore Mnemiopsis leidyi and its implications for cell type evolution.</title>
        <authorList>
            <consortium name="NISC Comparative Sequencing Program"/>
            <person name="Ryan J.F."/>
            <person name="Pang K."/>
            <person name="Schnitzler C.E."/>
            <person name="Nguyen A.D."/>
            <person name="Moreland R.T."/>
            <person name="Simmons D.K."/>
            <person name="Koch B.J."/>
            <person name="Francis W.R."/>
            <person name="Havlak P."/>
            <person name="Smith S.A."/>
            <person name="Putnam N.H."/>
            <person name="Haddock S.H."/>
            <person name="Dunn C.W."/>
            <person name="Wolfsberg T.G."/>
            <person name="Mullikin J.C."/>
            <person name="Martindale M.Q."/>
            <person name="Baxevanis A.D."/>
        </authorList>
    </citation>
    <scope>NUCLEOTIDE SEQUENCE</scope>
    <source>
        <strain evidence="19">18463</strain>
    </source>
</reference>
<dbReference type="Pfam" id="PF10613">
    <property type="entry name" value="Lig_chan-Glu_bd"/>
    <property type="match status" value="1"/>
</dbReference>
<keyword evidence="9 19" id="KW-0675">Receptor</keyword>
<keyword evidence="5" id="KW-0770">Synapse</keyword>
<keyword evidence="11" id="KW-0628">Postsynaptic cell membrane</keyword>
<evidence type="ECO:0000256" key="12">
    <source>
        <dbReference type="ARBA" id="ARBA00023286"/>
    </source>
</evidence>
<dbReference type="InterPro" id="IPR001320">
    <property type="entry name" value="Iontro_rcpt_C"/>
</dbReference>
<evidence type="ECO:0000259" key="18">
    <source>
        <dbReference type="SMART" id="SM00918"/>
    </source>
</evidence>
<keyword evidence="4 15" id="KW-1133">Transmembrane helix</keyword>
<proteinExistence type="evidence at transcript level"/>
<dbReference type="FunFam" id="3.40.190.10:FF:000078">
    <property type="entry name" value="glutamate receptor ionotropic, NMDA 3B"/>
    <property type="match status" value="1"/>
</dbReference>
<accession>V9PPW5</accession>
<evidence type="ECO:0000256" key="7">
    <source>
        <dbReference type="ARBA" id="ARBA00023065"/>
    </source>
</evidence>
<comment type="subcellular location">
    <subcellularLocation>
        <location evidence="1">Membrane</location>
        <topology evidence="1">Multi-pass membrane protein</topology>
    </subcellularLocation>
    <subcellularLocation>
        <location evidence="14">Postsynaptic cell membrane</location>
    </subcellularLocation>
</comment>
<dbReference type="InterPro" id="IPR001828">
    <property type="entry name" value="ANF_lig-bd_rcpt"/>
</dbReference>
<dbReference type="InterPro" id="IPR028082">
    <property type="entry name" value="Peripla_BP_I"/>
</dbReference>
<feature type="chain" id="PRO_5004780540" evidence="16">
    <location>
        <begin position="19"/>
        <end position="902"/>
    </location>
</feature>
<dbReference type="SUPFAM" id="SSF53850">
    <property type="entry name" value="Periplasmic binding protein-like II"/>
    <property type="match status" value="1"/>
</dbReference>
<dbReference type="EMBL" id="KF317520">
    <property type="protein sequence ID" value="AHA51452.1"/>
    <property type="molecule type" value="mRNA"/>
</dbReference>
<feature type="transmembrane region" description="Helical" evidence="15">
    <location>
        <begin position="646"/>
        <end position="672"/>
    </location>
</feature>
<dbReference type="InterPro" id="IPR019594">
    <property type="entry name" value="Glu/Gly-bd"/>
</dbReference>
<organism evidence="19">
    <name type="scientific">Thalassocalyce inconstans</name>
    <name type="common">Comb jelly</name>
    <dbReference type="NCBI Taxonomy" id="140487"/>
    <lineage>
        <taxon>Eukaryota</taxon>
        <taxon>Metazoa</taxon>
        <taxon>Ctenophora</taxon>
        <taxon>Tentaculata</taxon>
        <taxon>Thalassocalycida</taxon>
        <taxon>Thalassocalycidae</taxon>
        <taxon>Thalassocalyce</taxon>
    </lineage>
</organism>
<evidence type="ECO:0000256" key="2">
    <source>
        <dbReference type="ARBA" id="ARBA00022448"/>
    </source>
</evidence>
<keyword evidence="7" id="KW-0406">Ion transport</keyword>
<reference evidence="19" key="2">
    <citation type="submission" date="2016-09" db="EMBL/GenBank/DDBJ databases">
        <authorList>
            <person name="Capua I."/>
            <person name="De Benedictis P."/>
            <person name="Joannis T."/>
            <person name="Lombin L.H."/>
            <person name="Cattoli G."/>
        </authorList>
    </citation>
    <scope>NUCLEOTIDE SEQUENCE</scope>
    <source>
        <strain evidence="19">18463</strain>
    </source>
</reference>
<feature type="domain" description="Ionotropic glutamate receptor L-glutamate and glycine-binding" evidence="18">
    <location>
        <begin position="420"/>
        <end position="484"/>
    </location>
</feature>
<evidence type="ECO:0000256" key="4">
    <source>
        <dbReference type="ARBA" id="ARBA00022989"/>
    </source>
</evidence>
<dbReference type="SMART" id="SM00918">
    <property type="entry name" value="Lig_chan-Glu_bd"/>
    <property type="match status" value="1"/>
</dbReference>
<dbReference type="PANTHER" id="PTHR18966">
    <property type="entry name" value="IONOTROPIC GLUTAMATE RECEPTOR"/>
    <property type="match status" value="1"/>
</dbReference>
<dbReference type="Pfam" id="PF01094">
    <property type="entry name" value="ANF_receptor"/>
    <property type="match status" value="1"/>
</dbReference>
<keyword evidence="10" id="KW-0325">Glycoprotein</keyword>
<evidence type="ECO:0000256" key="15">
    <source>
        <dbReference type="SAM" id="Phobius"/>
    </source>
</evidence>
<evidence type="ECO:0000256" key="14">
    <source>
        <dbReference type="ARBA" id="ARBA00034100"/>
    </source>
</evidence>
<evidence type="ECO:0000256" key="16">
    <source>
        <dbReference type="SAM" id="SignalP"/>
    </source>
</evidence>
<dbReference type="AlphaFoldDB" id="V9PPW5"/>
<sequence>MLLKLLTLLLALQQNSAATKVGLLLSKSDIYNYALKNLANYAAENVSYTLVTSEYDSTLKSMIDASCDLVDNGVSIIISKGTSTNTAVQSDIFSPLKIPHIAISATDPYLYNDNRKYLIRLSSSDRYQSKAIYDLIKQYNWYEVSLFASADSYGLNGVIELEHLLIKDHTITIVNTLFFEAKHENLDVTSQLTDIKNSLSKVIILNSGGAYGKRVLEQAYGLGLLGKGFVWIVTDAISSQPEYLTTNGAFLSFYEGLIGIRLSRTKSDQYKELKDRYLQKNDTLLSDLTSYTLLTYDAVGLVKAALNSVKETLTVTDIQCTSSMGWDQGETVLSAIQGMQYTGVTGHINFTKTGESTRVAYDIMNFKDDQFQKVGSWYNATGLQITQPLTFLGGSETIPTGVPDDLIGRHLKLGIMEEAPFAYFNSSGECTGNSCWSGVINDMIVRLSEELGFTYEYLTPLDGKGGARIKETGDWNGMVGELIHGRIDVIAFHFSTNSARKAAIDFSFPFMDAAITAVVKGASPIKNTFFFLDPFNKYIWCMILVAYFVVTAIIGCLNQLSPFDKHGAKLHAQRTCSCQRCTARQEEMINQNCISQGTKKFDCLIDEIDGTNPSTEISLYNTIWLVGTGLVAQTPSSLPFCMPVRFLLLSWWVFMLVFISMYTANLTAFLTISNLGIKLKSVADLLHQNDYEWGLIGSRHPETLLLSNMDKVYSRVVKEGKILDNLTIALENVREGDFVFIDESPVLEYNLRVDCDVFSVGSEFQTFEYAFGLPKHSPYKTLIDSHLLKFREDGFIDTIWARWSSVSYACNQGVGETTTLDLDTVSGVFYLLVIAIAISLILFLVELVYASFHDTKLDKDLTLSAALKRRLTFRKGSAAYRRKQDEPMTLLCEIPDQTNNNE</sequence>
<evidence type="ECO:0000256" key="1">
    <source>
        <dbReference type="ARBA" id="ARBA00004141"/>
    </source>
</evidence>
<feature type="domain" description="Ionotropic glutamate receptor C-terminal" evidence="17">
    <location>
        <begin position="410"/>
        <end position="806"/>
    </location>
</feature>
<dbReference type="GO" id="GO:0043226">
    <property type="term" value="C:organelle"/>
    <property type="evidence" value="ECO:0007669"/>
    <property type="project" value="UniProtKB-ARBA"/>
</dbReference>
<evidence type="ECO:0000256" key="6">
    <source>
        <dbReference type="ARBA" id="ARBA00023054"/>
    </source>
</evidence>
<feature type="transmembrane region" description="Helical" evidence="15">
    <location>
        <begin position="828"/>
        <end position="849"/>
    </location>
</feature>
<evidence type="ECO:0000259" key="17">
    <source>
        <dbReference type="SMART" id="SM00079"/>
    </source>
</evidence>
<name>V9PPW5_THAIN</name>
<keyword evidence="8 15" id="KW-0472">Membrane</keyword>
<evidence type="ECO:0000256" key="10">
    <source>
        <dbReference type="ARBA" id="ARBA00023180"/>
    </source>
</evidence>
<keyword evidence="2" id="KW-0813">Transport</keyword>
<feature type="transmembrane region" description="Helical" evidence="15">
    <location>
        <begin position="537"/>
        <end position="557"/>
    </location>
</feature>
<evidence type="ECO:0000256" key="11">
    <source>
        <dbReference type="ARBA" id="ARBA00023257"/>
    </source>
</evidence>
<dbReference type="Gene3D" id="3.40.190.10">
    <property type="entry name" value="Periplasmic binding protein-like II"/>
    <property type="match status" value="1"/>
</dbReference>
<evidence type="ECO:0000313" key="19">
    <source>
        <dbReference type="EMBL" id="AHA51452.1"/>
    </source>
</evidence>